<organism evidence="1 2">
    <name type="scientific">Plicaturopsis crispa FD-325 SS-3</name>
    <dbReference type="NCBI Taxonomy" id="944288"/>
    <lineage>
        <taxon>Eukaryota</taxon>
        <taxon>Fungi</taxon>
        <taxon>Dikarya</taxon>
        <taxon>Basidiomycota</taxon>
        <taxon>Agaricomycotina</taxon>
        <taxon>Agaricomycetes</taxon>
        <taxon>Agaricomycetidae</taxon>
        <taxon>Amylocorticiales</taxon>
        <taxon>Amylocorticiaceae</taxon>
        <taxon>Plicatura</taxon>
        <taxon>Plicaturopsis crispa</taxon>
    </lineage>
</organism>
<keyword evidence="2" id="KW-1185">Reference proteome</keyword>
<proteinExistence type="predicted"/>
<dbReference type="AlphaFoldDB" id="A0A0C9SWU7"/>
<dbReference type="Proteomes" id="UP000053263">
    <property type="component" value="Unassembled WGS sequence"/>
</dbReference>
<gene>
    <name evidence="1" type="ORF">PLICRDRAFT_95628</name>
</gene>
<dbReference type="EMBL" id="KN832573">
    <property type="protein sequence ID" value="KII83945.1"/>
    <property type="molecule type" value="Genomic_DNA"/>
</dbReference>
<accession>A0A0C9SWU7</accession>
<name>A0A0C9SWU7_PLICR</name>
<protein>
    <submittedName>
        <fullName evidence="1">Uncharacterized protein</fullName>
    </submittedName>
</protein>
<sequence>MPRGRARKTSILSVTDMLYCSFRSYSCLVIVCVHFSLMHSIPPKNCSRISTPTSPRTSIVPETGVPGTWSATILSSPAKQTRRLDQAQHKMSNCYLASAA</sequence>
<evidence type="ECO:0000313" key="1">
    <source>
        <dbReference type="EMBL" id="KII83945.1"/>
    </source>
</evidence>
<reference evidence="1 2" key="1">
    <citation type="submission" date="2014-06" db="EMBL/GenBank/DDBJ databases">
        <title>Evolutionary Origins and Diversification of the Mycorrhizal Mutualists.</title>
        <authorList>
            <consortium name="DOE Joint Genome Institute"/>
            <consortium name="Mycorrhizal Genomics Consortium"/>
            <person name="Kohler A."/>
            <person name="Kuo A."/>
            <person name="Nagy L.G."/>
            <person name="Floudas D."/>
            <person name="Copeland A."/>
            <person name="Barry K.W."/>
            <person name="Cichocki N."/>
            <person name="Veneault-Fourrey C."/>
            <person name="LaButti K."/>
            <person name="Lindquist E.A."/>
            <person name="Lipzen A."/>
            <person name="Lundell T."/>
            <person name="Morin E."/>
            <person name="Murat C."/>
            <person name="Riley R."/>
            <person name="Ohm R."/>
            <person name="Sun H."/>
            <person name="Tunlid A."/>
            <person name="Henrissat B."/>
            <person name="Grigoriev I.V."/>
            <person name="Hibbett D.S."/>
            <person name="Martin F."/>
        </authorList>
    </citation>
    <scope>NUCLEOTIDE SEQUENCE [LARGE SCALE GENOMIC DNA]</scope>
    <source>
        <strain evidence="1 2">FD-325 SS-3</strain>
    </source>
</reference>
<dbReference type="HOGENOM" id="CLU_2307205_0_0_1"/>
<evidence type="ECO:0000313" key="2">
    <source>
        <dbReference type="Proteomes" id="UP000053263"/>
    </source>
</evidence>